<dbReference type="GO" id="GO:0016787">
    <property type="term" value="F:hydrolase activity"/>
    <property type="evidence" value="ECO:0007669"/>
    <property type="project" value="UniProtKB-KW"/>
</dbReference>
<protein>
    <submittedName>
        <fullName evidence="11">Hydrolase</fullName>
    </submittedName>
</protein>
<dbReference type="EMBL" id="AP023415">
    <property type="protein sequence ID" value="BCK78356.1"/>
    <property type="molecule type" value="Genomic_DNA"/>
</dbReference>
<evidence type="ECO:0000313" key="12">
    <source>
        <dbReference type="Proteomes" id="UP000681343"/>
    </source>
</evidence>
<dbReference type="InterPro" id="IPR036691">
    <property type="entry name" value="Endo/exonu/phosph_ase_sf"/>
</dbReference>
<dbReference type="GO" id="GO:0046872">
    <property type="term" value="F:metal ion binding"/>
    <property type="evidence" value="ECO:0007669"/>
    <property type="project" value="UniProtKB-KW"/>
</dbReference>
<keyword evidence="9" id="KW-1133">Transmembrane helix</keyword>
<keyword evidence="6 11" id="KW-0378">Hydrolase</keyword>
<dbReference type="PANTHER" id="PTHR15822">
    <property type="entry name" value="TRAF AND TNF RECEPTOR-ASSOCIATED PROTEIN"/>
    <property type="match status" value="1"/>
</dbReference>
<dbReference type="InterPro" id="IPR051547">
    <property type="entry name" value="TDP2-like"/>
</dbReference>
<feature type="transmembrane region" description="Helical" evidence="9">
    <location>
        <begin position="7"/>
        <end position="28"/>
    </location>
</feature>
<name>A0A810PXD2_9FIRM</name>
<dbReference type="GO" id="GO:0006281">
    <property type="term" value="P:DNA repair"/>
    <property type="evidence" value="ECO:0007669"/>
    <property type="project" value="UniProtKB-KW"/>
</dbReference>
<dbReference type="Proteomes" id="UP000681343">
    <property type="component" value="Chromosome"/>
</dbReference>
<evidence type="ECO:0000259" key="10">
    <source>
        <dbReference type="Pfam" id="PF03372"/>
    </source>
</evidence>
<dbReference type="RefSeq" id="WP_212819071.1">
    <property type="nucleotide sequence ID" value="NZ_AP023415.1"/>
</dbReference>
<evidence type="ECO:0000313" key="11">
    <source>
        <dbReference type="EMBL" id="BCK78356.1"/>
    </source>
</evidence>
<feature type="domain" description="Endonuclease/exonuclease/phosphatase" evidence="10">
    <location>
        <begin position="87"/>
        <end position="345"/>
    </location>
</feature>
<sequence length="356" mass="39280">MKKALKIAGIVLLALLILVLGYVAYVFLDYHRIEDNLPLTAEGAAAGEVKAGTAYTVVSYNMGFGAYESDYSFFMDGGTESWAWSKERLDTNLKNIAELLKEQNAAFYFVEEVDTDATRSYHRNEADILRGALTGYSSVWGQNYDSPFLFWPLTQPHGASESGLMTFSSAPIASSLRRSLPIETGVMKLVDLDRCYTVSRVPMENGKELVLYAVHLSAYTSDGVIANEQAEMLLSDMQSEYEKGNYCICGGDFNKDLLGNSEEVFGISAGDYTWAQPLPEELFRDKNITLVPPLDPENPVPSCRNADAPYHEGQYVVTVDGFLVSDNVTVNSATVIDTGFAYSDHNPVTMTFTLQP</sequence>
<dbReference type="KEGG" id="vfa:MM35RIKEN_05480"/>
<keyword evidence="9" id="KW-0812">Transmembrane</keyword>
<evidence type="ECO:0000256" key="6">
    <source>
        <dbReference type="ARBA" id="ARBA00022801"/>
    </source>
</evidence>
<keyword evidence="7" id="KW-0460">Magnesium</keyword>
<evidence type="ECO:0000256" key="2">
    <source>
        <dbReference type="ARBA" id="ARBA00001946"/>
    </source>
</evidence>
<evidence type="ECO:0000256" key="3">
    <source>
        <dbReference type="ARBA" id="ARBA00022722"/>
    </source>
</evidence>
<proteinExistence type="predicted"/>
<evidence type="ECO:0000256" key="7">
    <source>
        <dbReference type="ARBA" id="ARBA00022842"/>
    </source>
</evidence>
<dbReference type="GO" id="GO:0004518">
    <property type="term" value="F:nuclease activity"/>
    <property type="evidence" value="ECO:0007669"/>
    <property type="project" value="UniProtKB-KW"/>
</dbReference>
<accession>A0A810PXD2</accession>
<dbReference type="PANTHER" id="PTHR15822:SF4">
    <property type="entry name" value="TYROSYL-DNA PHOSPHODIESTERASE 2"/>
    <property type="match status" value="1"/>
</dbReference>
<organism evidence="11 12">
    <name type="scientific">Vescimonas fastidiosa</name>
    <dbReference type="NCBI Taxonomy" id="2714353"/>
    <lineage>
        <taxon>Bacteria</taxon>
        <taxon>Bacillati</taxon>
        <taxon>Bacillota</taxon>
        <taxon>Clostridia</taxon>
        <taxon>Eubacteriales</taxon>
        <taxon>Oscillospiraceae</taxon>
        <taxon>Vescimonas</taxon>
    </lineage>
</organism>
<keyword evidence="8" id="KW-0234">DNA repair</keyword>
<keyword evidence="12" id="KW-1185">Reference proteome</keyword>
<dbReference type="AlphaFoldDB" id="A0A810PXD2"/>
<evidence type="ECO:0000256" key="8">
    <source>
        <dbReference type="ARBA" id="ARBA00023204"/>
    </source>
</evidence>
<evidence type="ECO:0000256" key="9">
    <source>
        <dbReference type="SAM" id="Phobius"/>
    </source>
</evidence>
<evidence type="ECO:0000256" key="1">
    <source>
        <dbReference type="ARBA" id="ARBA00001936"/>
    </source>
</evidence>
<dbReference type="Pfam" id="PF03372">
    <property type="entry name" value="Exo_endo_phos"/>
    <property type="match status" value="1"/>
</dbReference>
<evidence type="ECO:0000256" key="5">
    <source>
        <dbReference type="ARBA" id="ARBA00022763"/>
    </source>
</evidence>
<dbReference type="Gene3D" id="3.60.10.10">
    <property type="entry name" value="Endonuclease/exonuclease/phosphatase"/>
    <property type="match status" value="1"/>
</dbReference>
<keyword evidence="3" id="KW-0540">Nuclease</keyword>
<comment type="cofactor">
    <cofactor evidence="2">
        <name>Mg(2+)</name>
        <dbReference type="ChEBI" id="CHEBI:18420"/>
    </cofactor>
</comment>
<evidence type="ECO:0000256" key="4">
    <source>
        <dbReference type="ARBA" id="ARBA00022723"/>
    </source>
</evidence>
<keyword evidence="5" id="KW-0227">DNA damage</keyword>
<keyword evidence="9" id="KW-0472">Membrane</keyword>
<keyword evidence="4" id="KW-0479">Metal-binding</keyword>
<dbReference type="InterPro" id="IPR005135">
    <property type="entry name" value="Endo/exonuclease/phosphatase"/>
</dbReference>
<comment type="cofactor">
    <cofactor evidence="1">
        <name>Mn(2+)</name>
        <dbReference type="ChEBI" id="CHEBI:29035"/>
    </cofactor>
</comment>
<dbReference type="SUPFAM" id="SSF56219">
    <property type="entry name" value="DNase I-like"/>
    <property type="match status" value="1"/>
</dbReference>
<reference evidence="11" key="1">
    <citation type="submission" date="2020-09" db="EMBL/GenBank/DDBJ databases">
        <title>New species isolated from human feces.</title>
        <authorList>
            <person name="Kitahara M."/>
            <person name="Shigeno Y."/>
            <person name="Shime M."/>
            <person name="Matsumoto Y."/>
            <person name="Nakamura S."/>
            <person name="Motooka D."/>
            <person name="Fukuoka S."/>
            <person name="Nishikawa H."/>
            <person name="Benno Y."/>
        </authorList>
    </citation>
    <scope>NUCLEOTIDE SEQUENCE</scope>
    <source>
        <strain evidence="11">MM35</strain>
    </source>
</reference>
<gene>
    <name evidence="11" type="ORF">MM35RIKEN_05480</name>
</gene>